<evidence type="ECO:0000256" key="1">
    <source>
        <dbReference type="ARBA" id="ARBA00008239"/>
    </source>
</evidence>
<reference evidence="3 4" key="1">
    <citation type="journal article" date="2023" name="Commun. Biol.">
        <title>Genome analysis of Parmales, the sister group of diatoms, reveals the evolutionary specialization of diatoms from phago-mixotrophs to photoautotrophs.</title>
        <authorList>
            <person name="Ban H."/>
            <person name="Sato S."/>
            <person name="Yoshikawa S."/>
            <person name="Yamada K."/>
            <person name="Nakamura Y."/>
            <person name="Ichinomiya M."/>
            <person name="Sato N."/>
            <person name="Blanc-Mathieu R."/>
            <person name="Endo H."/>
            <person name="Kuwata A."/>
            <person name="Ogata H."/>
        </authorList>
    </citation>
    <scope>NUCLEOTIDE SEQUENCE [LARGE SCALE GENOMIC DNA]</scope>
</reference>
<evidence type="ECO:0000256" key="2">
    <source>
        <dbReference type="ARBA" id="ARBA00023186"/>
    </source>
</evidence>
<dbReference type="Proteomes" id="UP001165060">
    <property type="component" value="Unassembled WGS sequence"/>
</dbReference>
<dbReference type="InterPro" id="IPR037196">
    <property type="entry name" value="HSP90_C"/>
</dbReference>
<proteinExistence type="inferred from homology"/>
<dbReference type="PANTHER" id="PTHR11528">
    <property type="entry name" value="HEAT SHOCK PROTEIN 90 FAMILY MEMBER"/>
    <property type="match status" value="1"/>
</dbReference>
<gene>
    <name evidence="3" type="ORF">TeGR_g11234</name>
</gene>
<dbReference type="SUPFAM" id="SSF54211">
    <property type="entry name" value="Ribosomal protein S5 domain 2-like"/>
    <property type="match status" value="1"/>
</dbReference>
<comment type="similarity">
    <text evidence="1">Belongs to the heat shock protein 90 family.</text>
</comment>
<accession>A0ABQ6M6I0</accession>
<dbReference type="InterPro" id="IPR001404">
    <property type="entry name" value="Hsp90_fam"/>
</dbReference>
<evidence type="ECO:0000313" key="3">
    <source>
        <dbReference type="EMBL" id="GMI20478.1"/>
    </source>
</evidence>
<organism evidence="3 4">
    <name type="scientific">Tetraparma gracilis</name>
    <dbReference type="NCBI Taxonomy" id="2962635"/>
    <lineage>
        <taxon>Eukaryota</taxon>
        <taxon>Sar</taxon>
        <taxon>Stramenopiles</taxon>
        <taxon>Ochrophyta</taxon>
        <taxon>Bolidophyceae</taxon>
        <taxon>Parmales</taxon>
        <taxon>Triparmaceae</taxon>
        <taxon>Tetraparma</taxon>
    </lineage>
</organism>
<sequence>FGKYIKVGVIEDEANAQELAGLCRFQSTTSEDSWRSLADYVGDMKEGQDNIYYVSGEGKAQAAMSPALEGLKKRGFEVLYMTEPLDEITMQTLGQYKSGDKSLPCMDATKAKFDDDEDTTKKKEDDEERLKAVIDFLTENHSKKVSQVVVSTRLTESPAAMVQGEYGMSPQMQRYMQAQAVAMGEEADAMSGMLGNMNQAVLEINPDHAIVKKLDDMLKAKNEEGAKTFGSLLVELAGITSGYNIEDPKGFSDRLLELMEMVGGAGGAEAVQDADVV</sequence>
<name>A0ABQ6M6I0_9STRA</name>
<dbReference type="Gene3D" id="3.40.50.11260">
    <property type="match status" value="1"/>
</dbReference>
<comment type="caution">
    <text evidence="3">The sequence shown here is derived from an EMBL/GenBank/DDBJ whole genome shotgun (WGS) entry which is preliminary data.</text>
</comment>
<keyword evidence="4" id="KW-1185">Reference proteome</keyword>
<dbReference type="Pfam" id="PF00183">
    <property type="entry name" value="HSP90"/>
    <property type="match status" value="1"/>
</dbReference>
<dbReference type="SUPFAM" id="SSF110942">
    <property type="entry name" value="HSP90 C-terminal domain"/>
    <property type="match status" value="1"/>
</dbReference>
<evidence type="ECO:0000313" key="4">
    <source>
        <dbReference type="Proteomes" id="UP001165060"/>
    </source>
</evidence>
<keyword evidence="2" id="KW-0143">Chaperone</keyword>
<dbReference type="EMBL" id="BRYB01001205">
    <property type="protein sequence ID" value="GMI20478.1"/>
    <property type="molecule type" value="Genomic_DNA"/>
</dbReference>
<evidence type="ECO:0008006" key="5">
    <source>
        <dbReference type="Google" id="ProtNLM"/>
    </source>
</evidence>
<dbReference type="InterPro" id="IPR020568">
    <property type="entry name" value="Ribosomal_Su5_D2-typ_SF"/>
</dbReference>
<dbReference type="Gene3D" id="1.20.120.790">
    <property type="entry name" value="Heat shock protein 90, C-terminal domain"/>
    <property type="match status" value="1"/>
</dbReference>
<feature type="non-terminal residue" evidence="3">
    <location>
        <position position="1"/>
    </location>
</feature>
<protein>
    <recommendedName>
        <fullName evidence="5">Molecular chaperone HtpG</fullName>
    </recommendedName>
</protein>